<reference evidence="7" key="1">
    <citation type="submission" date="2020-11" db="EMBL/GenBank/DDBJ databases">
        <authorList>
            <person name="Tran Van P."/>
        </authorList>
    </citation>
    <scope>NUCLEOTIDE SEQUENCE</scope>
</reference>
<comment type="subcellular location">
    <subcellularLocation>
        <location evidence="1">Cytoplasm</location>
    </subcellularLocation>
</comment>
<dbReference type="PANTHER" id="PTHR48111">
    <property type="entry name" value="REGULATOR OF RPOS"/>
    <property type="match status" value="1"/>
</dbReference>
<dbReference type="PROSITE" id="PS51755">
    <property type="entry name" value="OMPR_PHOB"/>
    <property type="match status" value="1"/>
</dbReference>
<dbReference type="Pfam" id="PF00486">
    <property type="entry name" value="Trans_reg_C"/>
    <property type="match status" value="1"/>
</dbReference>
<evidence type="ECO:0000256" key="3">
    <source>
        <dbReference type="ARBA" id="ARBA00023012"/>
    </source>
</evidence>
<dbReference type="PANTHER" id="PTHR48111:SF40">
    <property type="entry name" value="PHOSPHATE REGULON TRANSCRIPTIONAL REGULATORY PROTEIN PHOB"/>
    <property type="match status" value="1"/>
</dbReference>
<gene>
    <name evidence="7" type="ORF">CTOB1V02_LOCUS17576</name>
</gene>
<protein>
    <recommendedName>
        <fullName evidence="8">DNA-binding response regulator</fullName>
    </recommendedName>
</protein>
<accession>A0A7R8ZZ25</accession>
<dbReference type="InterPro" id="IPR039420">
    <property type="entry name" value="WalR-like"/>
</dbReference>
<dbReference type="GO" id="GO:0032993">
    <property type="term" value="C:protein-DNA complex"/>
    <property type="evidence" value="ECO:0007669"/>
    <property type="project" value="TreeGrafter"/>
</dbReference>
<evidence type="ECO:0000256" key="5">
    <source>
        <dbReference type="PROSITE-ProRule" id="PRU00169"/>
    </source>
</evidence>
<dbReference type="SUPFAM" id="SSF52172">
    <property type="entry name" value="CheY-like"/>
    <property type="match status" value="1"/>
</dbReference>
<feature type="non-terminal residue" evidence="7">
    <location>
        <position position="1"/>
    </location>
</feature>
<evidence type="ECO:0000256" key="1">
    <source>
        <dbReference type="ARBA" id="ARBA00004496"/>
    </source>
</evidence>
<dbReference type="InterPro" id="IPR001867">
    <property type="entry name" value="OmpR/PhoB-type_DNA-bd"/>
</dbReference>
<dbReference type="GO" id="GO:0000156">
    <property type="term" value="F:phosphorelay response regulator activity"/>
    <property type="evidence" value="ECO:0007669"/>
    <property type="project" value="TreeGrafter"/>
</dbReference>
<dbReference type="PROSITE" id="PS50110">
    <property type="entry name" value="RESPONSE_REGULATORY"/>
    <property type="match status" value="1"/>
</dbReference>
<name>A0A7R8ZZ25_9CRUS</name>
<dbReference type="SMART" id="SM00862">
    <property type="entry name" value="Trans_reg_C"/>
    <property type="match status" value="1"/>
</dbReference>
<dbReference type="SUPFAM" id="SSF46894">
    <property type="entry name" value="C-terminal effector domain of the bipartite response regulators"/>
    <property type="match status" value="1"/>
</dbReference>
<sequence>EVDKLKGFEAGVDDFMTKPFSVKELLARIKALLKRANPLPTTDEVITVAGLSVDPQSHRVTGDGNSIKLGPTEFRLLHFFMTHQDRVYSRGQLLDHVWGETVYVEERTVDVHIRRLRMALEPWHYDTLIHTVRGAGYRFSEQD</sequence>
<keyword evidence="2" id="KW-0597">Phosphoprotein</keyword>
<dbReference type="CDD" id="cd00383">
    <property type="entry name" value="trans_reg_C"/>
    <property type="match status" value="1"/>
</dbReference>
<dbReference type="FunFam" id="1.10.10.10:FF:000011">
    <property type="entry name" value="Phosphate regulon transcriptional regulator PhoB"/>
    <property type="match status" value="1"/>
</dbReference>
<keyword evidence="3" id="KW-0902">Two-component regulatory system</keyword>
<dbReference type="InterPro" id="IPR016032">
    <property type="entry name" value="Sig_transdc_resp-reg_C-effctor"/>
</dbReference>
<evidence type="ECO:0000256" key="2">
    <source>
        <dbReference type="ARBA" id="ARBA00022553"/>
    </source>
</evidence>
<dbReference type="InterPro" id="IPR011006">
    <property type="entry name" value="CheY-like_superfamily"/>
</dbReference>
<evidence type="ECO:0008006" key="8">
    <source>
        <dbReference type="Google" id="ProtNLM"/>
    </source>
</evidence>
<dbReference type="Gene3D" id="6.10.250.690">
    <property type="match status" value="1"/>
</dbReference>
<feature type="DNA-binding region" description="OmpR/PhoB-type" evidence="6">
    <location>
        <begin position="43"/>
        <end position="141"/>
    </location>
</feature>
<dbReference type="Gene3D" id="1.10.10.10">
    <property type="entry name" value="Winged helix-like DNA-binding domain superfamily/Winged helix DNA-binding domain"/>
    <property type="match status" value="1"/>
</dbReference>
<dbReference type="EMBL" id="OB740136">
    <property type="protein sequence ID" value="CAD7239761.1"/>
    <property type="molecule type" value="Genomic_DNA"/>
</dbReference>
<dbReference type="AlphaFoldDB" id="A0A7R8ZZ25"/>
<keyword evidence="4 6" id="KW-0238">DNA-binding</keyword>
<evidence type="ECO:0000256" key="4">
    <source>
        <dbReference type="ARBA" id="ARBA00023125"/>
    </source>
</evidence>
<dbReference type="GO" id="GO:0000976">
    <property type="term" value="F:transcription cis-regulatory region binding"/>
    <property type="evidence" value="ECO:0007669"/>
    <property type="project" value="TreeGrafter"/>
</dbReference>
<dbReference type="GO" id="GO:0005829">
    <property type="term" value="C:cytosol"/>
    <property type="evidence" value="ECO:0007669"/>
    <property type="project" value="TreeGrafter"/>
</dbReference>
<evidence type="ECO:0000313" key="7">
    <source>
        <dbReference type="EMBL" id="CAD7239761.1"/>
    </source>
</evidence>
<evidence type="ECO:0000256" key="6">
    <source>
        <dbReference type="PROSITE-ProRule" id="PRU01091"/>
    </source>
</evidence>
<proteinExistence type="predicted"/>
<comment type="caution">
    <text evidence="5">Lacks conserved residue(s) required for the propagation of feature annotation.</text>
</comment>
<dbReference type="OrthoDB" id="10061308at2759"/>
<dbReference type="InterPro" id="IPR001789">
    <property type="entry name" value="Sig_transdc_resp-reg_receiver"/>
</dbReference>
<dbReference type="GO" id="GO:0006355">
    <property type="term" value="P:regulation of DNA-templated transcription"/>
    <property type="evidence" value="ECO:0007669"/>
    <property type="project" value="InterPro"/>
</dbReference>
<organism evidence="7">
    <name type="scientific">Cyprideis torosa</name>
    <dbReference type="NCBI Taxonomy" id="163714"/>
    <lineage>
        <taxon>Eukaryota</taxon>
        <taxon>Metazoa</taxon>
        <taxon>Ecdysozoa</taxon>
        <taxon>Arthropoda</taxon>
        <taxon>Crustacea</taxon>
        <taxon>Oligostraca</taxon>
        <taxon>Ostracoda</taxon>
        <taxon>Podocopa</taxon>
        <taxon>Podocopida</taxon>
        <taxon>Cytherocopina</taxon>
        <taxon>Cytheroidea</taxon>
        <taxon>Cytherideidae</taxon>
        <taxon>Cyprideis</taxon>
    </lineage>
</organism>
<dbReference type="InterPro" id="IPR036388">
    <property type="entry name" value="WH-like_DNA-bd_sf"/>
</dbReference>